<name>A0A0H4I3I7_9GAMM</name>
<dbReference type="GO" id="GO:0016020">
    <property type="term" value="C:membrane"/>
    <property type="evidence" value="ECO:0007669"/>
    <property type="project" value="InterPro"/>
</dbReference>
<protein>
    <submittedName>
        <fullName evidence="11">Secretion protein HylD</fullName>
    </submittedName>
</protein>
<dbReference type="InterPro" id="IPR058634">
    <property type="entry name" value="AaeA-lik-b-barrel"/>
</dbReference>
<dbReference type="Pfam" id="PF25876">
    <property type="entry name" value="HH_MFP_RND"/>
    <property type="match status" value="1"/>
</dbReference>
<dbReference type="Gene3D" id="2.40.30.170">
    <property type="match status" value="1"/>
</dbReference>
<dbReference type="PANTHER" id="PTHR30367">
    <property type="entry name" value="P-HYDROXYBENZOIC ACID EFFLUX PUMP SUBUNIT AAEA-RELATED"/>
    <property type="match status" value="1"/>
</dbReference>
<keyword evidence="5" id="KW-0175">Coiled coil</keyword>
<evidence type="ECO:0000259" key="8">
    <source>
        <dbReference type="Pfam" id="PF25876"/>
    </source>
</evidence>
<keyword evidence="6 7" id="KW-0472">Membrane</keyword>
<evidence type="ECO:0000313" key="12">
    <source>
        <dbReference type="Proteomes" id="UP000036406"/>
    </source>
</evidence>
<reference evidence="11 12" key="1">
    <citation type="submission" date="2015-05" db="EMBL/GenBank/DDBJ databases">
        <title>Complete genome of Marinobacter psychrophilus strain 20041T isolated from sea-ice of the Canadian Basin.</title>
        <authorList>
            <person name="Song L."/>
            <person name="Ren L."/>
            <person name="Yu Y."/>
            <person name="Wang X."/>
        </authorList>
    </citation>
    <scope>NUCLEOTIDE SEQUENCE [LARGE SCALE GENOMIC DNA]</scope>
    <source>
        <strain evidence="11 12">20041</strain>
    </source>
</reference>
<dbReference type="InterPro" id="IPR058625">
    <property type="entry name" value="MdtA-like_BSH"/>
</dbReference>
<evidence type="ECO:0000313" key="11">
    <source>
        <dbReference type="EMBL" id="AKO52230.1"/>
    </source>
</evidence>
<dbReference type="PANTHER" id="PTHR30367:SF12">
    <property type="entry name" value="P-HYDROXYBENZOIC ACID EFFLUX PUMP SUBUNIT AAEA"/>
    <property type="match status" value="1"/>
</dbReference>
<feature type="domain" description="Multidrug resistance protein MdtA-like alpha-helical hairpin" evidence="8">
    <location>
        <begin position="84"/>
        <end position="151"/>
    </location>
</feature>
<dbReference type="NCBIfam" id="TIGR01730">
    <property type="entry name" value="RND_mfp"/>
    <property type="match status" value="1"/>
</dbReference>
<dbReference type="Pfam" id="PF25963">
    <property type="entry name" value="Beta-barrel_AAEA"/>
    <property type="match status" value="1"/>
</dbReference>
<keyword evidence="4 7" id="KW-1133">Transmembrane helix</keyword>
<evidence type="ECO:0000256" key="4">
    <source>
        <dbReference type="ARBA" id="ARBA00022989"/>
    </source>
</evidence>
<gene>
    <name evidence="11" type="ORF">ABA45_07140</name>
</gene>
<accession>A0A0H4I3I7</accession>
<dbReference type="KEGG" id="mpq:ABA45_07140"/>
<proteinExistence type="inferred from homology"/>
<dbReference type="AlphaFoldDB" id="A0A0H4I3I7"/>
<evidence type="ECO:0000256" key="7">
    <source>
        <dbReference type="SAM" id="Phobius"/>
    </source>
</evidence>
<dbReference type="EMBL" id="CP011494">
    <property type="protein sequence ID" value="AKO52230.1"/>
    <property type="molecule type" value="Genomic_DNA"/>
</dbReference>
<comment type="subcellular location">
    <subcellularLocation>
        <location evidence="1">Membrane</location>
        <topology evidence="1">Single-pass membrane protein</topology>
    </subcellularLocation>
</comment>
<sequence>MGKLLRVGVTLLVVVAAILAGNWIWNHYLHSPWTRDGRIRADVITVAPDVSGWVTRLEVSNNQPVNKGDLLFVIDESRYQAKIAEAGAYLAQKLSAWELAQHQYQRHEGLNGRQTISGENLETYRIQTESAKASYELAQAQLATARIDLQRTRVTAPETGTVSNLILNEGNYVNQGQSVVSLVQKSSFYVTGYFEETKLQKIHVGQNARVTLMSGGEMQGKVTSIAQGIADTSVSSNSQLLPQVQQAVNWVRLAQRIPVDIALDSLPPDLNLSAGMTVSIYLETDQ</sequence>
<dbReference type="Proteomes" id="UP000036406">
    <property type="component" value="Chromosome"/>
</dbReference>
<dbReference type="InterPro" id="IPR058624">
    <property type="entry name" value="MdtA-like_HH"/>
</dbReference>
<evidence type="ECO:0000256" key="5">
    <source>
        <dbReference type="ARBA" id="ARBA00023054"/>
    </source>
</evidence>
<evidence type="ECO:0000256" key="6">
    <source>
        <dbReference type="ARBA" id="ARBA00023136"/>
    </source>
</evidence>
<evidence type="ECO:0000259" key="9">
    <source>
        <dbReference type="Pfam" id="PF25917"/>
    </source>
</evidence>
<evidence type="ECO:0000259" key="10">
    <source>
        <dbReference type="Pfam" id="PF25963"/>
    </source>
</evidence>
<feature type="transmembrane region" description="Helical" evidence="7">
    <location>
        <begin position="7"/>
        <end position="25"/>
    </location>
</feature>
<dbReference type="PATRIC" id="fig|330734.3.peg.1499"/>
<dbReference type="STRING" id="330734.ABA45_07140"/>
<organism evidence="11 12">
    <name type="scientific">Marinobacter psychrophilus</name>
    <dbReference type="NCBI Taxonomy" id="330734"/>
    <lineage>
        <taxon>Bacteria</taxon>
        <taxon>Pseudomonadati</taxon>
        <taxon>Pseudomonadota</taxon>
        <taxon>Gammaproteobacteria</taxon>
        <taxon>Pseudomonadales</taxon>
        <taxon>Marinobacteraceae</taxon>
        <taxon>Marinobacter</taxon>
    </lineage>
</organism>
<evidence type="ECO:0000256" key="2">
    <source>
        <dbReference type="ARBA" id="ARBA00009477"/>
    </source>
</evidence>
<comment type="similarity">
    <text evidence="2">Belongs to the membrane fusion protein (MFP) (TC 8.A.1) family.</text>
</comment>
<dbReference type="InterPro" id="IPR050393">
    <property type="entry name" value="MFP_Efflux_Pump"/>
</dbReference>
<keyword evidence="3 7" id="KW-0812">Transmembrane</keyword>
<dbReference type="InterPro" id="IPR006143">
    <property type="entry name" value="RND_pump_MFP"/>
</dbReference>
<dbReference type="GO" id="GO:0022857">
    <property type="term" value="F:transmembrane transporter activity"/>
    <property type="evidence" value="ECO:0007669"/>
    <property type="project" value="InterPro"/>
</dbReference>
<keyword evidence="12" id="KW-1185">Reference proteome</keyword>
<dbReference type="Gene3D" id="1.10.287.470">
    <property type="entry name" value="Helix hairpin bin"/>
    <property type="match status" value="1"/>
</dbReference>
<dbReference type="RefSeq" id="WP_048384934.1">
    <property type="nucleotide sequence ID" value="NZ_CP011494.1"/>
</dbReference>
<evidence type="ECO:0000256" key="3">
    <source>
        <dbReference type="ARBA" id="ARBA00022692"/>
    </source>
</evidence>
<dbReference type="Pfam" id="PF25917">
    <property type="entry name" value="BSH_RND"/>
    <property type="match status" value="1"/>
</dbReference>
<dbReference type="SUPFAM" id="SSF111369">
    <property type="entry name" value="HlyD-like secretion proteins"/>
    <property type="match status" value="1"/>
</dbReference>
<feature type="domain" description="Multidrug resistance protein MdtA-like barrel-sandwich hybrid" evidence="9">
    <location>
        <begin position="43"/>
        <end position="182"/>
    </location>
</feature>
<evidence type="ECO:0000256" key="1">
    <source>
        <dbReference type="ARBA" id="ARBA00004167"/>
    </source>
</evidence>
<feature type="domain" description="p-hydroxybenzoic acid efflux pump subunit AaeA-like beta-barrel" evidence="10">
    <location>
        <begin position="187"/>
        <end position="281"/>
    </location>
</feature>